<feature type="chain" id="PRO_5014582243" evidence="2">
    <location>
        <begin position="26"/>
        <end position="50"/>
    </location>
</feature>
<dbReference type="AlphaFoldDB" id="L8MJ40"/>
<protein>
    <submittedName>
        <fullName evidence="3">Uncharacterized protein</fullName>
    </submittedName>
</protein>
<proteinExistence type="predicted"/>
<evidence type="ECO:0000256" key="1">
    <source>
        <dbReference type="SAM" id="MobiDB-lite"/>
    </source>
</evidence>
<keyword evidence="2" id="KW-0732">Signal</keyword>
<dbReference type="RefSeq" id="WP_003449745.1">
    <property type="nucleotide sequence ID" value="NZ_AJMR01000081.1"/>
</dbReference>
<accession>A0A143SZ23</accession>
<feature type="compositionally biased region" description="Low complexity" evidence="1">
    <location>
        <begin position="27"/>
        <end position="40"/>
    </location>
</feature>
<accession>L8MJ40</accession>
<evidence type="ECO:0000313" key="3">
    <source>
        <dbReference type="EMBL" id="BAU77441.1"/>
    </source>
</evidence>
<feature type="region of interest" description="Disordered" evidence="1">
    <location>
        <begin position="27"/>
        <end position="50"/>
    </location>
</feature>
<reference evidence="3 4" key="1">
    <citation type="journal article" date="2018" name="Int. J. Syst. Evol. Microbiol.">
        <title>Pseudomonas furukawaii sp. nov., a polychlorinated biphenyl-degrading bacterium isolated from biphenyl-contaminated soil in Japan.</title>
        <authorList>
            <person name="Kimura N."/>
            <person name="Watanabe T."/>
            <person name="Suenaga H."/>
            <person name="Fujihara H."/>
            <person name="Futagami T."/>
            <person name="Goto M."/>
            <person name="Hanada S."/>
            <person name="Hirose J."/>
        </authorList>
    </citation>
    <scope>NUCLEOTIDE SEQUENCE [LARGE SCALE GENOMIC DNA]</scope>
    <source>
        <strain evidence="4">DSM 10086 / NBRC 110670 / KF707</strain>
    </source>
</reference>
<keyword evidence="4" id="KW-1185">Reference proteome</keyword>
<dbReference type="Proteomes" id="UP000218554">
    <property type="component" value="Plasmid pKF707"/>
</dbReference>
<organism evidence="3 4">
    <name type="scientific">Metapseudomonas furukawaii</name>
    <name type="common">Pseudomonas furukawaii</name>
    <dbReference type="NCBI Taxonomy" id="1149133"/>
    <lineage>
        <taxon>Bacteria</taxon>
        <taxon>Pseudomonadati</taxon>
        <taxon>Pseudomonadota</taxon>
        <taxon>Gammaproteobacteria</taxon>
        <taxon>Pseudomonadales</taxon>
        <taxon>Pseudomonadaceae</taxon>
        <taxon>Metapseudomonas</taxon>
    </lineage>
</organism>
<name>L8MJ40_METFU</name>
<gene>
    <name evidence="3" type="ORF">KF707C_p520</name>
</gene>
<feature type="signal peptide" evidence="2">
    <location>
        <begin position="1"/>
        <end position="25"/>
    </location>
</feature>
<geneLocation type="plasmid" evidence="3 4">
    <name>pKF707</name>
</geneLocation>
<keyword evidence="3" id="KW-0614">Plasmid</keyword>
<dbReference type="PROSITE" id="PS51257">
    <property type="entry name" value="PROKAR_LIPOPROTEIN"/>
    <property type="match status" value="1"/>
</dbReference>
<evidence type="ECO:0000313" key="4">
    <source>
        <dbReference type="Proteomes" id="UP000218554"/>
    </source>
</evidence>
<sequence>MTWKTPLPWLFAATLMFGLSGCVQDAQDPAPASAAKADVANRSASDAAKF</sequence>
<dbReference type="KEGG" id="pfuw:KF707C_p520"/>
<dbReference type="EMBL" id="AP014863">
    <property type="protein sequence ID" value="BAU77441.1"/>
    <property type="molecule type" value="Genomic_DNA"/>
</dbReference>
<evidence type="ECO:0000256" key="2">
    <source>
        <dbReference type="SAM" id="SignalP"/>
    </source>
</evidence>